<dbReference type="RefSeq" id="WP_381507259.1">
    <property type="nucleotide sequence ID" value="NZ_JBHUOM010000025.1"/>
</dbReference>
<protein>
    <recommendedName>
        <fullName evidence="2">protein-glutamate methylesterase</fullName>
        <ecNumber evidence="2">3.1.1.61</ecNumber>
    </recommendedName>
</protein>
<evidence type="ECO:0000313" key="7">
    <source>
        <dbReference type="Proteomes" id="UP001597512"/>
    </source>
</evidence>
<comment type="caution">
    <text evidence="6">The sequence shown here is derived from an EMBL/GenBank/DDBJ whole genome shotgun (WGS) entry which is preliminary data.</text>
</comment>
<name>A0ABW6ATQ4_9BACT</name>
<dbReference type="PROSITE" id="PS50122">
    <property type="entry name" value="CHEB"/>
    <property type="match status" value="1"/>
</dbReference>
<evidence type="ECO:0000256" key="2">
    <source>
        <dbReference type="ARBA" id="ARBA00039140"/>
    </source>
</evidence>
<sequence length="345" mass="37755">MAKRDIVVIGASAGGVMALRELVSAFPADFQAPVFIIQHVSSTSPSLMPEILSRSGPLKVIHPQDGAPIQAGYIYIAPPDHHMILENDRILVKKGPKENRFRPSIDALFRSAAYTFGSRVIGVVLTGLLNDGTSGMWSIKRLGGIGIVQQPEDAAYPSMPTSVLEYVDVDYVLPLSDIGALICKLTQEQAALTPELTAHELDRLEIEVSVAAQGDAFDMGILTMGELSPLTCPECSGVLVRFDEGRLIRYRCHTGHGYTSDALLSELTESVEASLWKTLRGLEETIILLEQSSEVLSDADDTTIADQFTKKAQETRKLAQAIRKLTYNHEQYSEEDLVEKAREGE</sequence>
<dbReference type="InterPro" id="IPR035909">
    <property type="entry name" value="CheB_C"/>
</dbReference>
<evidence type="ECO:0000256" key="1">
    <source>
        <dbReference type="ARBA" id="ARBA00022801"/>
    </source>
</evidence>
<keyword evidence="4" id="KW-0145">Chemotaxis</keyword>
<feature type="active site" evidence="4">
    <location>
        <position position="39"/>
    </location>
</feature>
<dbReference type="PIRSF" id="PIRSF036461">
    <property type="entry name" value="Chmtx_methlestr"/>
    <property type="match status" value="1"/>
</dbReference>
<evidence type="ECO:0000256" key="4">
    <source>
        <dbReference type="PROSITE-ProRule" id="PRU00050"/>
    </source>
</evidence>
<comment type="catalytic activity">
    <reaction evidence="3">
        <text>[protein]-L-glutamate 5-O-methyl ester + H2O = L-glutamyl-[protein] + methanol + H(+)</text>
        <dbReference type="Rhea" id="RHEA:23236"/>
        <dbReference type="Rhea" id="RHEA-COMP:10208"/>
        <dbReference type="Rhea" id="RHEA-COMP:10311"/>
        <dbReference type="ChEBI" id="CHEBI:15377"/>
        <dbReference type="ChEBI" id="CHEBI:15378"/>
        <dbReference type="ChEBI" id="CHEBI:17790"/>
        <dbReference type="ChEBI" id="CHEBI:29973"/>
        <dbReference type="ChEBI" id="CHEBI:82795"/>
        <dbReference type="EC" id="3.1.1.61"/>
    </reaction>
</comment>
<feature type="active site" evidence="4">
    <location>
        <position position="131"/>
    </location>
</feature>
<feature type="active site" evidence="4">
    <location>
        <position position="12"/>
    </location>
</feature>
<accession>A0ABW6ATQ4</accession>
<dbReference type="Proteomes" id="UP001597512">
    <property type="component" value="Unassembled WGS sequence"/>
</dbReference>
<gene>
    <name evidence="6" type="ORF">ACFS25_26465</name>
</gene>
<evidence type="ECO:0000313" key="6">
    <source>
        <dbReference type="EMBL" id="MFD2937345.1"/>
    </source>
</evidence>
<keyword evidence="7" id="KW-1185">Reference proteome</keyword>
<dbReference type="InterPro" id="IPR011247">
    <property type="entry name" value="Chemotax_prot-Glu_Me-esterase"/>
</dbReference>
<dbReference type="PANTHER" id="PTHR42872:SF6">
    <property type="entry name" value="PROTEIN-GLUTAMATE METHYLESTERASE_PROTEIN-GLUTAMINE GLUTAMINASE"/>
    <property type="match status" value="1"/>
</dbReference>
<dbReference type="CDD" id="cd16433">
    <property type="entry name" value="CheB"/>
    <property type="match status" value="1"/>
</dbReference>
<evidence type="ECO:0000256" key="3">
    <source>
        <dbReference type="ARBA" id="ARBA00048267"/>
    </source>
</evidence>
<reference evidence="7" key="1">
    <citation type="journal article" date="2019" name="Int. J. Syst. Evol. Microbiol.">
        <title>The Global Catalogue of Microorganisms (GCM) 10K type strain sequencing project: providing services to taxonomists for standard genome sequencing and annotation.</title>
        <authorList>
            <consortium name="The Broad Institute Genomics Platform"/>
            <consortium name="The Broad Institute Genome Sequencing Center for Infectious Disease"/>
            <person name="Wu L."/>
            <person name="Ma J."/>
        </authorList>
    </citation>
    <scope>NUCLEOTIDE SEQUENCE [LARGE SCALE GENOMIC DNA]</scope>
    <source>
        <strain evidence="7">KCTC 52490</strain>
    </source>
</reference>
<dbReference type="SUPFAM" id="SSF52738">
    <property type="entry name" value="Methylesterase CheB, C-terminal domain"/>
    <property type="match status" value="1"/>
</dbReference>
<dbReference type="Gene3D" id="3.40.50.180">
    <property type="entry name" value="Methylesterase CheB, C-terminal domain"/>
    <property type="match status" value="1"/>
</dbReference>
<dbReference type="EC" id="3.1.1.61" evidence="2"/>
<dbReference type="InterPro" id="IPR000673">
    <property type="entry name" value="Sig_transdc_resp-reg_Me-estase"/>
</dbReference>
<feature type="domain" description="CheB-type methylesterase" evidence="5">
    <location>
        <begin position="1"/>
        <end position="182"/>
    </location>
</feature>
<dbReference type="PANTHER" id="PTHR42872">
    <property type="entry name" value="PROTEIN-GLUTAMATE METHYLESTERASE/PROTEIN-GLUTAMINE GLUTAMINASE"/>
    <property type="match status" value="1"/>
</dbReference>
<organism evidence="6 7">
    <name type="scientific">Spirosoma flavum</name>
    <dbReference type="NCBI Taxonomy" id="2048557"/>
    <lineage>
        <taxon>Bacteria</taxon>
        <taxon>Pseudomonadati</taxon>
        <taxon>Bacteroidota</taxon>
        <taxon>Cytophagia</taxon>
        <taxon>Cytophagales</taxon>
        <taxon>Cytophagaceae</taxon>
        <taxon>Spirosoma</taxon>
    </lineage>
</organism>
<dbReference type="EMBL" id="JBHUOM010000025">
    <property type="protein sequence ID" value="MFD2937345.1"/>
    <property type="molecule type" value="Genomic_DNA"/>
</dbReference>
<dbReference type="Pfam" id="PF01339">
    <property type="entry name" value="CheB_methylest"/>
    <property type="match status" value="1"/>
</dbReference>
<evidence type="ECO:0000259" key="5">
    <source>
        <dbReference type="PROSITE" id="PS50122"/>
    </source>
</evidence>
<proteinExistence type="predicted"/>
<keyword evidence="1 4" id="KW-0378">Hydrolase</keyword>